<protein>
    <submittedName>
        <fullName evidence="4">Uncharacterized protein LOC114003003 isoform X1</fullName>
    </submittedName>
</protein>
<dbReference type="Gene3D" id="2.30.29.30">
    <property type="entry name" value="Pleckstrin-homology domain (PH domain)/Phosphotyrosine-binding domain (PTB)"/>
    <property type="match status" value="1"/>
</dbReference>
<dbReference type="InParanoid" id="A0A7R5L1R6"/>
<dbReference type="Pfam" id="PF00640">
    <property type="entry name" value="PID"/>
    <property type="match status" value="1"/>
</dbReference>
<name>A0A7R5L1R6_9PASS</name>
<dbReference type="InterPro" id="IPR051133">
    <property type="entry name" value="Adapter_Engulfment-Domain"/>
</dbReference>
<feature type="compositionally biased region" description="Acidic residues" evidence="1">
    <location>
        <begin position="215"/>
        <end position="225"/>
    </location>
</feature>
<feature type="domain" description="PID" evidence="2">
    <location>
        <begin position="44"/>
        <end position="169"/>
    </location>
</feature>
<dbReference type="Proteomes" id="UP000504627">
    <property type="component" value="Unplaced"/>
</dbReference>
<gene>
    <name evidence="4" type="primary">LOC114003003</name>
</gene>
<accession>A0A7R5L1R6</accession>
<dbReference type="AlphaFoldDB" id="A0A7R5L1R6"/>
<dbReference type="SUPFAM" id="SSF50729">
    <property type="entry name" value="PH domain-like"/>
    <property type="match status" value="1"/>
</dbReference>
<keyword evidence="3" id="KW-1185">Reference proteome</keyword>
<evidence type="ECO:0000259" key="2">
    <source>
        <dbReference type="PROSITE" id="PS01179"/>
    </source>
</evidence>
<evidence type="ECO:0000313" key="3">
    <source>
        <dbReference type="Proteomes" id="UP000504627"/>
    </source>
</evidence>
<dbReference type="PROSITE" id="PS01179">
    <property type="entry name" value="PID"/>
    <property type="match status" value="1"/>
</dbReference>
<dbReference type="PANTHER" id="PTHR11232:SF81">
    <property type="entry name" value="PID DOMAIN-CONTAINING PROTEIN"/>
    <property type="match status" value="1"/>
</dbReference>
<dbReference type="InterPro" id="IPR006020">
    <property type="entry name" value="PTB/PI_dom"/>
</dbReference>
<dbReference type="CDD" id="cd13159">
    <property type="entry name" value="PTB_LDLRAP-mammal-like"/>
    <property type="match status" value="1"/>
</dbReference>
<dbReference type="SMART" id="SM00462">
    <property type="entry name" value="PTB"/>
    <property type="match status" value="1"/>
</dbReference>
<feature type="region of interest" description="Disordered" evidence="1">
    <location>
        <begin position="178"/>
        <end position="240"/>
    </location>
</feature>
<dbReference type="InterPro" id="IPR011993">
    <property type="entry name" value="PH-like_dom_sf"/>
</dbReference>
<evidence type="ECO:0000313" key="4">
    <source>
        <dbReference type="RefSeq" id="XP_039243417.1"/>
    </source>
</evidence>
<organism evidence="3 4">
    <name type="scientific">Pipra filicauda</name>
    <name type="common">Wire-tailed manakin</name>
    <dbReference type="NCBI Taxonomy" id="649802"/>
    <lineage>
        <taxon>Eukaryota</taxon>
        <taxon>Metazoa</taxon>
        <taxon>Chordata</taxon>
        <taxon>Craniata</taxon>
        <taxon>Vertebrata</taxon>
        <taxon>Euteleostomi</taxon>
        <taxon>Archelosauria</taxon>
        <taxon>Archosauria</taxon>
        <taxon>Dinosauria</taxon>
        <taxon>Saurischia</taxon>
        <taxon>Theropoda</taxon>
        <taxon>Coelurosauria</taxon>
        <taxon>Aves</taxon>
        <taxon>Neognathae</taxon>
        <taxon>Neoaves</taxon>
        <taxon>Telluraves</taxon>
        <taxon>Australaves</taxon>
        <taxon>Passeriformes</taxon>
        <taxon>Pipridae</taxon>
        <taxon>Pipra</taxon>
    </lineage>
</organism>
<evidence type="ECO:0000256" key="1">
    <source>
        <dbReference type="SAM" id="MobiDB-lite"/>
    </source>
</evidence>
<reference evidence="4" key="1">
    <citation type="submission" date="2025-08" db="UniProtKB">
        <authorList>
            <consortium name="RefSeq"/>
        </authorList>
    </citation>
    <scope>IDENTIFICATION</scope>
    <source>
        <tissue evidence="4">Muscle</tissue>
    </source>
</reference>
<dbReference type="RefSeq" id="XP_039243417.1">
    <property type="nucleotide sequence ID" value="XM_039387483.1"/>
</dbReference>
<dbReference type="PANTHER" id="PTHR11232">
    <property type="entry name" value="PHOSPHOTYROSINE INTERACTION DOMAIN-CONTAINING FAMILY MEMBER"/>
    <property type="match status" value="1"/>
</dbReference>
<dbReference type="GeneID" id="114003003"/>
<sequence length="409" mass="44556">MEALRAAGRAVLRSPRLARHGLGLRRRRKLPESWADMQEPLLEGMCFTLKYLGMTLVEKPKGEDMAAAAIRRIVATARVGARKFQKVILTVSPRGISLQDADTKEMVENVSIYRISYCTTDKLQNKVFAYVAQSQESGALECHAFLSPKKKIAQAVTLTVAQAFQMALDLWEATHAGSRQDQPFHPSCVMESSEPGRPREPAPQGSPPFRHQFGEEEEEEEDDNVGESLSGSMEELGRGAHSPAGKFLPSVLHWLVPQHVLCRGRGLMLTWEGLFPLPCCAGLPASCLMVHHVFLSLFRINTSCAPSVLSYSTAPVLSPGAAPGQLDRAGRGWRPPHLWPQDCWPQDSSGLSQISATMDQPLRIHPVPAPGTASACPYPGTALRARGLPALLPWSARAVTLTPCPALPA</sequence>
<proteinExistence type="predicted"/>